<feature type="signal peptide" evidence="1">
    <location>
        <begin position="1"/>
        <end position="48"/>
    </location>
</feature>
<evidence type="ECO:0000256" key="1">
    <source>
        <dbReference type="SAM" id="SignalP"/>
    </source>
</evidence>
<accession>A0AAV7MKY8</accession>
<name>A0AAV7MKY8_PLEWA</name>
<keyword evidence="3" id="KW-1185">Reference proteome</keyword>
<evidence type="ECO:0000313" key="3">
    <source>
        <dbReference type="Proteomes" id="UP001066276"/>
    </source>
</evidence>
<dbReference type="AlphaFoldDB" id="A0AAV7MKY8"/>
<dbReference type="EMBL" id="JANPWB010000013">
    <property type="protein sequence ID" value="KAJ1102633.1"/>
    <property type="molecule type" value="Genomic_DNA"/>
</dbReference>
<organism evidence="2 3">
    <name type="scientific">Pleurodeles waltl</name>
    <name type="common">Iberian ribbed newt</name>
    <dbReference type="NCBI Taxonomy" id="8319"/>
    <lineage>
        <taxon>Eukaryota</taxon>
        <taxon>Metazoa</taxon>
        <taxon>Chordata</taxon>
        <taxon>Craniata</taxon>
        <taxon>Vertebrata</taxon>
        <taxon>Euteleostomi</taxon>
        <taxon>Amphibia</taxon>
        <taxon>Batrachia</taxon>
        <taxon>Caudata</taxon>
        <taxon>Salamandroidea</taxon>
        <taxon>Salamandridae</taxon>
        <taxon>Pleurodelinae</taxon>
        <taxon>Pleurodeles</taxon>
    </lineage>
</organism>
<keyword evidence="1" id="KW-0732">Signal</keyword>
<sequence>MLIQGATGEDGRHTWTLRKPRLSLRMSFRCQFASLLLLLLGEATTGAGEATVLANANLLLPEDHGRILNPGAQGTTAYTLQPLLQPPAMPVATSPFFHTLRPVLTLNI</sequence>
<gene>
    <name evidence="2" type="ORF">NDU88_000082</name>
</gene>
<comment type="caution">
    <text evidence="2">The sequence shown here is derived from an EMBL/GenBank/DDBJ whole genome shotgun (WGS) entry which is preliminary data.</text>
</comment>
<feature type="chain" id="PRO_5043742550" evidence="1">
    <location>
        <begin position="49"/>
        <end position="108"/>
    </location>
</feature>
<evidence type="ECO:0000313" key="2">
    <source>
        <dbReference type="EMBL" id="KAJ1102633.1"/>
    </source>
</evidence>
<dbReference type="Proteomes" id="UP001066276">
    <property type="component" value="Chromosome 9"/>
</dbReference>
<proteinExistence type="predicted"/>
<reference evidence="2" key="1">
    <citation type="journal article" date="2022" name="bioRxiv">
        <title>Sequencing and chromosome-scale assembly of the giantPleurodeles waltlgenome.</title>
        <authorList>
            <person name="Brown T."/>
            <person name="Elewa A."/>
            <person name="Iarovenko S."/>
            <person name="Subramanian E."/>
            <person name="Araus A.J."/>
            <person name="Petzold A."/>
            <person name="Susuki M."/>
            <person name="Suzuki K.-i.T."/>
            <person name="Hayashi T."/>
            <person name="Toyoda A."/>
            <person name="Oliveira C."/>
            <person name="Osipova E."/>
            <person name="Leigh N.D."/>
            <person name="Simon A."/>
            <person name="Yun M.H."/>
        </authorList>
    </citation>
    <scope>NUCLEOTIDE SEQUENCE</scope>
    <source>
        <strain evidence="2">20211129_DDA</strain>
        <tissue evidence="2">Liver</tissue>
    </source>
</reference>
<protein>
    <submittedName>
        <fullName evidence="2">Uncharacterized protein</fullName>
    </submittedName>
</protein>